<sequence>MTMENKIGAYLNAYKDRYPLSGTVLVARDGAIVYEEAFGGANVEHGVPNSMNTRFGIWSVTKSFTAMSVLLLAEQGRLSLDDPAAEYIERFDRGEPITIRHLLQHRSGLPNFTSLASYNANWNKWPLTRDECLALLRDVPASFKPGESFAYNNTGYYLLGWIVERAAGESYDSFLRSRILEPLGMRDTGLNDGRHMIPGLASAYHSTGYELSPAEFIDMSSVFTAGGMYSTARDLLLWDQSFYSGTLLGREVMDPILLNEEAGYGLGWFLDRKHERRRVYHGGAYRGYRSELHRYPDDGVTVIVLSNYDFVPVTALAEQLAGIVFGQDASIPEPPPAYPLSEAEFGHLRGRYEGFGCQAIVDRDEDGYYFLWNKRERNPMYPISGTSFQHAWHDRAYAFKPSQEAGMTFLGMKKQSDENLG</sequence>
<name>A0A9X2S9N6_9BACL</name>
<evidence type="ECO:0000313" key="2">
    <source>
        <dbReference type="EMBL" id="MCR2802927.1"/>
    </source>
</evidence>
<reference evidence="2" key="1">
    <citation type="submission" date="2022-08" db="EMBL/GenBank/DDBJ databases">
        <title>The genomic sequence of strain Paenibacillus sp. SCIV0701.</title>
        <authorList>
            <person name="Zhao H."/>
        </authorList>
    </citation>
    <scope>NUCLEOTIDE SEQUENCE</scope>
    <source>
        <strain evidence="2">SCIV0701</strain>
    </source>
</reference>
<dbReference type="RefSeq" id="WP_257442803.1">
    <property type="nucleotide sequence ID" value="NZ_JANIPJ010000002.1"/>
</dbReference>
<feature type="domain" description="Beta-lactamase-related" evidence="1">
    <location>
        <begin position="22"/>
        <end position="310"/>
    </location>
</feature>
<dbReference type="PANTHER" id="PTHR46825">
    <property type="entry name" value="D-ALANYL-D-ALANINE-CARBOXYPEPTIDASE/ENDOPEPTIDASE AMPH"/>
    <property type="match status" value="1"/>
</dbReference>
<evidence type="ECO:0000259" key="1">
    <source>
        <dbReference type="Pfam" id="PF00144"/>
    </source>
</evidence>
<dbReference type="InterPro" id="IPR050491">
    <property type="entry name" value="AmpC-like"/>
</dbReference>
<dbReference type="EMBL" id="JANIPJ010000002">
    <property type="protein sequence ID" value="MCR2802927.1"/>
    <property type="molecule type" value="Genomic_DNA"/>
</dbReference>
<organism evidence="2 3">
    <name type="scientific">Paenibacillus soyae</name>
    <dbReference type="NCBI Taxonomy" id="2969249"/>
    <lineage>
        <taxon>Bacteria</taxon>
        <taxon>Bacillati</taxon>
        <taxon>Bacillota</taxon>
        <taxon>Bacilli</taxon>
        <taxon>Bacillales</taxon>
        <taxon>Paenibacillaceae</taxon>
        <taxon>Paenibacillus</taxon>
    </lineage>
</organism>
<dbReference type="SUPFAM" id="SSF56601">
    <property type="entry name" value="beta-lactamase/transpeptidase-like"/>
    <property type="match status" value="1"/>
</dbReference>
<proteinExistence type="predicted"/>
<evidence type="ECO:0000313" key="3">
    <source>
        <dbReference type="Proteomes" id="UP001141950"/>
    </source>
</evidence>
<protein>
    <submittedName>
        <fullName evidence="2">Beta-lactamase family protein</fullName>
    </submittedName>
</protein>
<dbReference type="Proteomes" id="UP001141950">
    <property type="component" value="Unassembled WGS sequence"/>
</dbReference>
<dbReference type="Pfam" id="PF00144">
    <property type="entry name" value="Beta-lactamase"/>
    <property type="match status" value="1"/>
</dbReference>
<dbReference type="AlphaFoldDB" id="A0A9X2S9N6"/>
<dbReference type="PANTHER" id="PTHR46825:SF9">
    <property type="entry name" value="BETA-LACTAMASE-RELATED DOMAIN-CONTAINING PROTEIN"/>
    <property type="match status" value="1"/>
</dbReference>
<accession>A0A9X2S9N6</accession>
<dbReference type="InterPro" id="IPR012338">
    <property type="entry name" value="Beta-lactam/transpept-like"/>
</dbReference>
<comment type="caution">
    <text evidence="2">The sequence shown here is derived from an EMBL/GenBank/DDBJ whole genome shotgun (WGS) entry which is preliminary data.</text>
</comment>
<gene>
    <name evidence="2" type="ORF">NQZ67_03440</name>
</gene>
<dbReference type="InterPro" id="IPR001466">
    <property type="entry name" value="Beta-lactam-related"/>
</dbReference>
<dbReference type="Gene3D" id="3.40.710.10">
    <property type="entry name" value="DD-peptidase/beta-lactamase superfamily"/>
    <property type="match status" value="1"/>
</dbReference>
<keyword evidence="3" id="KW-1185">Reference proteome</keyword>